<sequence length="67" mass="7565">MVDPVLLEQVVRLSADDRRELFEAAQDALDPALADQIDERQAVAVAEPGAGRTWEHFRAELREQHGR</sequence>
<gene>
    <name evidence="1" type="ORF">GCM10009788_44010</name>
</gene>
<proteinExistence type="predicted"/>
<name>A0ABN2BAV1_9ACTN</name>
<evidence type="ECO:0000313" key="2">
    <source>
        <dbReference type="Proteomes" id="UP001500842"/>
    </source>
</evidence>
<dbReference type="RefSeq" id="WP_344113416.1">
    <property type="nucleotide sequence ID" value="NZ_BAAAOR010000030.1"/>
</dbReference>
<accession>A0ABN2BAV1</accession>
<comment type="caution">
    <text evidence="1">The sequence shown here is derived from an EMBL/GenBank/DDBJ whole genome shotgun (WGS) entry which is preliminary data.</text>
</comment>
<dbReference type="Proteomes" id="UP001500842">
    <property type="component" value="Unassembled WGS sequence"/>
</dbReference>
<reference evidence="1 2" key="1">
    <citation type="journal article" date="2019" name="Int. J. Syst. Evol. Microbiol.">
        <title>The Global Catalogue of Microorganisms (GCM) 10K type strain sequencing project: providing services to taxonomists for standard genome sequencing and annotation.</title>
        <authorList>
            <consortium name="The Broad Institute Genomics Platform"/>
            <consortium name="The Broad Institute Genome Sequencing Center for Infectious Disease"/>
            <person name="Wu L."/>
            <person name="Ma J."/>
        </authorList>
    </citation>
    <scope>NUCLEOTIDE SEQUENCE [LARGE SCALE GENOMIC DNA]</scope>
    <source>
        <strain evidence="1 2">JCM 14942</strain>
    </source>
</reference>
<keyword evidence="2" id="KW-1185">Reference proteome</keyword>
<dbReference type="EMBL" id="BAAAOR010000030">
    <property type="protein sequence ID" value="GAA1536395.1"/>
    <property type="molecule type" value="Genomic_DNA"/>
</dbReference>
<evidence type="ECO:0000313" key="1">
    <source>
        <dbReference type="EMBL" id="GAA1536395.1"/>
    </source>
</evidence>
<protein>
    <recommendedName>
        <fullName evidence="3">Addiction module component</fullName>
    </recommendedName>
</protein>
<evidence type="ECO:0008006" key="3">
    <source>
        <dbReference type="Google" id="ProtNLM"/>
    </source>
</evidence>
<organism evidence="1 2">
    <name type="scientific">Nocardioides humi</name>
    <dbReference type="NCBI Taxonomy" id="449461"/>
    <lineage>
        <taxon>Bacteria</taxon>
        <taxon>Bacillati</taxon>
        <taxon>Actinomycetota</taxon>
        <taxon>Actinomycetes</taxon>
        <taxon>Propionibacteriales</taxon>
        <taxon>Nocardioidaceae</taxon>
        <taxon>Nocardioides</taxon>
    </lineage>
</organism>